<dbReference type="InterPro" id="IPR012338">
    <property type="entry name" value="Beta-lactam/transpept-like"/>
</dbReference>
<dbReference type="SUPFAM" id="SSF56601">
    <property type="entry name" value="beta-lactamase/transpeptidase-like"/>
    <property type="match status" value="1"/>
</dbReference>
<sequence>MAFARIDLSGSLGAIAFLAFLASFAAADEISLESRLLPLLQAHKGKVSVAIKNLETGESFLYHEDVPMPTASLIKLPIMVESYRQAEERKVDLGEMITLKQSDKVPGSGILTDHFSVGAKFPLLDAIHLMIVYSDNTATNLVLDKIGIGSTAATMEKLGYPNTKAHSKVFRRDTSVFPERSEKFGLGSSTAAEMIRLCESLHKGELVSKDASEAMLKHLRACDDKDKFPRFLPPGTKVAFKTGSVDASKTAAGIIECGQGPVAVCVMTDENEDKRWVTDNAGNRLCAEVARVVFEHYKQEKDDARAPK</sequence>
<dbReference type="GO" id="GO:0046677">
    <property type="term" value="P:response to antibiotic"/>
    <property type="evidence" value="ECO:0007669"/>
    <property type="project" value="InterPro"/>
</dbReference>
<dbReference type="GO" id="GO:0008800">
    <property type="term" value="F:beta-lactamase activity"/>
    <property type="evidence" value="ECO:0007669"/>
    <property type="project" value="UniProtKB-EC"/>
</dbReference>
<dbReference type="EMBL" id="CP155447">
    <property type="protein sequence ID" value="XBH01372.1"/>
    <property type="molecule type" value="Genomic_DNA"/>
</dbReference>
<evidence type="ECO:0000313" key="3">
    <source>
        <dbReference type="EMBL" id="XBH01372.1"/>
    </source>
</evidence>
<dbReference type="Gene3D" id="3.40.710.10">
    <property type="entry name" value="DD-peptidase/beta-lactamase superfamily"/>
    <property type="match status" value="1"/>
</dbReference>
<dbReference type="PANTHER" id="PTHR35333">
    <property type="entry name" value="BETA-LACTAMASE"/>
    <property type="match status" value="1"/>
</dbReference>
<organism evidence="3">
    <name type="scientific">Singulisphaera sp. Ch08</name>
    <dbReference type="NCBI Taxonomy" id="3120278"/>
    <lineage>
        <taxon>Bacteria</taxon>
        <taxon>Pseudomonadati</taxon>
        <taxon>Planctomycetota</taxon>
        <taxon>Planctomycetia</taxon>
        <taxon>Isosphaerales</taxon>
        <taxon>Isosphaeraceae</taxon>
        <taxon>Singulisphaera</taxon>
    </lineage>
</organism>
<dbReference type="InterPro" id="IPR045155">
    <property type="entry name" value="Beta-lactam_cat"/>
</dbReference>
<feature type="domain" description="Beta-lactamase class A catalytic" evidence="2">
    <location>
        <begin position="48"/>
        <end position="268"/>
    </location>
</feature>
<evidence type="ECO:0000259" key="2">
    <source>
        <dbReference type="Pfam" id="PF13354"/>
    </source>
</evidence>
<proteinExistence type="predicted"/>
<reference evidence="3" key="1">
    <citation type="submission" date="2024-05" db="EMBL/GenBank/DDBJ databases">
        <title>Planctomycetes of the genus Singulisphaera possess chitinolytic capabilities.</title>
        <authorList>
            <person name="Ivanova A."/>
        </authorList>
    </citation>
    <scope>NUCLEOTIDE SEQUENCE</scope>
    <source>
        <strain evidence="3">Ch08T</strain>
    </source>
</reference>
<protein>
    <submittedName>
        <fullName evidence="3">Serine hydrolase</fullName>
    </submittedName>
</protein>
<evidence type="ECO:0000256" key="1">
    <source>
        <dbReference type="ARBA" id="ARBA00001526"/>
    </source>
</evidence>
<gene>
    <name evidence="3" type="ORF">V5E97_23805</name>
</gene>
<keyword evidence="3" id="KW-0378">Hydrolase</keyword>
<dbReference type="InterPro" id="IPR000871">
    <property type="entry name" value="Beta-lactam_class-A"/>
</dbReference>
<comment type="catalytic activity">
    <reaction evidence="1">
        <text>a beta-lactam + H2O = a substituted beta-amino acid</text>
        <dbReference type="Rhea" id="RHEA:20401"/>
        <dbReference type="ChEBI" id="CHEBI:15377"/>
        <dbReference type="ChEBI" id="CHEBI:35627"/>
        <dbReference type="ChEBI" id="CHEBI:140347"/>
        <dbReference type="EC" id="3.5.2.6"/>
    </reaction>
</comment>
<dbReference type="GO" id="GO:0030655">
    <property type="term" value="P:beta-lactam antibiotic catabolic process"/>
    <property type="evidence" value="ECO:0007669"/>
    <property type="project" value="InterPro"/>
</dbReference>
<dbReference type="Pfam" id="PF13354">
    <property type="entry name" value="Beta-lactamase2"/>
    <property type="match status" value="1"/>
</dbReference>
<accession>A0AAU7C7K2</accession>
<dbReference type="AlphaFoldDB" id="A0AAU7C7K2"/>
<name>A0AAU7C7K2_9BACT</name>
<dbReference type="PANTHER" id="PTHR35333:SF4">
    <property type="entry name" value="SLR0121 PROTEIN"/>
    <property type="match status" value="1"/>
</dbReference>
<dbReference type="RefSeq" id="WP_406694072.1">
    <property type="nucleotide sequence ID" value="NZ_CP155447.1"/>
</dbReference>